<dbReference type="PANTHER" id="PTHR38248">
    <property type="entry name" value="FUNK1 6"/>
    <property type="match status" value="1"/>
</dbReference>
<evidence type="ECO:0000256" key="4">
    <source>
        <dbReference type="SAM" id="MobiDB-lite"/>
    </source>
</evidence>
<evidence type="ECO:0000256" key="2">
    <source>
        <dbReference type="ARBA" id="ARBA00047899"/>
    </source>
</evidence>
<evidence type="ECO:0000313" key="7">
    <source>
        <dbReference type="Proteomes" id="UP000809789"/>
    </source>
</evidence>
<dbReference type="PROSITE" id="PS00109">
    <property type="entry name" value="PROTEIN_KINASE_TYR"/>
    <property type="match status" value="1"/>
</dbReference>
<dbReference type="Gene3D" id="1.10.510.10">
    <property type="entry name" value="Transferase(Phosphotransferase) domain 1"/>
    <property type="match status" value="1"/>
</dbReference>
<proteinExistence type="predicted"/>
<protein>
    <recommendedName>
        <fullName evidence="1">non-specific serine/threonine protein kinase</fullName>
        <ecNumber evidence="1">2.7.11.1</ecNumber>
    </recommendedName>
</protein>
<dbReference type="Pfam" id="PF17667">
    <property type="entry name" value="Pkinase_fungal"/>
    <property type="match status" value="1"/>
</dbReference>
<keyword evidence="7" id="KW-1185">Reference proteome</keyword>
<dbReference type="PANTHER" id="PTHR38248:SF2">
    <property type="entry name" value="FUNK1 11"/>
    <property type="match status" value="1"/>
</dbReference>
<dbReference type="EC" id="2.7.11.1" evidence="1"/>
<sequence length="564" mass="64470">MDNLLASQPPLDVDDEEIINNVGDRIHDTDERYIFPEDRVRHLAATFIQHRRLESPRLTSAEAFISWFEHFTEEQLEDTQHQWHSSRTDDDILLLMTQRVECHQSHDGEAWQRVQIIGHILCNESIDHEDGLVRLCSSALQVFMAQPTRLYLTGLYLRASRLEVVVFDRSGMYSAMSFDLADTSRLLELLVSFRSMTDRDLGRSVVIQTDVHGSFITSGDSEKLYLEDRTIAQSDELVGEGTTCYRGRFTDSDPWDHVVKFKWPLTSSRPENELLRLAARRGVEGLIKLRHYQAFDRTSTLRQGYHNGPYRRIVRGSQPGSNNGVDDTTVPTDEPFEDRILTCVVTNPAGRPLRTFADPTELLIVFRDAVKAHRSLFQVGKILHRDISAQNIIIVDHTPWRGYLIDLDVAIDLSNGPTTTDNIAGTRPFMSIGILKKRRHTYRHDLESFLHVFLWVVICNGSANPPQTSRLHRWSKGTWEESAAMKLDDMREENFHIYLDEFPPRFTHFKQVAEAMRGILFPAHNGQLWTGTDGSSAVTNQIYEGIIAAIQRAIDEEVSSDTLG</sequence>
<dbReference type="GO" id="GO:0004674">
    <property type="term" value="F:protein serine/threonine kinase activity"/>
    <property type="evidence" value="ECO:0007669"/>
    <property type="project" value="UniProtKB-EC"/>
</dbReference>
<dbReference type="EMBL" id="JAESVG020000010">
    <property type="protein sequence ID" value="KAG8623985.1"/>
    <property type="molecule type" value="Genomic_DNA"/>
</dbReference>
<dbReference type="OrthoDB" id="5584477at2759"/>
<accession>A0A8K0P9Y8</accession>
<comment type="catalytic activity">
    <reaction evidence="2">
        <text>L-threonyl-[protein] + ATP = O-phospho-L-threonyl-[protein] + ADP + H(+)</text>
        <dbReference type="Rhea" id="RHEA:46608"/>
        <dbReference type="Rhea" id="RHEA-COMP:11060"/>
        <dbReference type="Rhea" id="RHEA-COMP:11605"/>
        <dbReference type="ChEBI" id="CHEBI:15378"/>
        <dbReference type="ChEBI" id="CHEBI:30013"/>
        <dbReference type="ChEBI" id="CHEBI:30616"/>
        <dbReference type="ChEBI" id="CHEBI:61977"/>
        <dbReference type="ChEBI" id="CHEBI:456216"/>
        <dbReference type="EC" id="2.7.11.1"/>
    </reaction>
</comment>
<comment type="catalytic activity">
    <reaction evidence="3">
        <text>L-seryl-[protein] + ATP = O-phospho-L-seryl-[protein] + ADP + H(+)</text>
        <dbReference type="Rhea" id="RHEA:17989"/>
        <dbReference type="Rhea" id="RHEA-COMP:9863"/>
        <dbReference type="Rhea" id="RHEA-COMP:11604"/>
        <dbReference type="ChEBI" id="CHEBI:15378"/>
        <dbReference type="ChEBI" id="CHEBI:29999"/>
        <dbReference type="ChEBI" id="CHEBI:30616"/>
        <dbReference type="ChEBI" id="CHEBI:83421"/>
        <dbReference type="ChEBI" id="CHEBI:456216"/>
        <dbReference type="EC" id="2.7.11.1"/>
    </reaction>
</comment>
<evidence type="ECO:0000313" key="6">
    <source>
        <dbReference type="EMBL" id="KAG8623985.1"/>
    </source>
</evidence>
<dbReference type="InterPro" id="IPR011009">
    <property type="entry name" value="Kinase-like_dom_sf"/>
</dbReference>
<dbReference type="SUPFAM" id="SSF56112">
    <property type="entry name" value="Protein kinase-like (PK-like)"/>
    <property type="match status" value="1"/>
</dbReference>
<dbReference type="InterPro" id="IPR008266">
    <property type="entry name" value="Tyr_kinase_AS"/>
</dbReference>
<dbReference type="InterPro" id="IPR040976">
    <property type="entry name" value="Pkinase_fungal"/>
</dbReference>
<dbReference type="AlphaFoldDB" id="A0A8K0P9Y8"/>
<reference evidence="6" key="1">
    <citation type="submission" date="2021-07" db="EMBL/GenBank/DDBJ databases">
        <title>Elsinoe batatas strain:CRI-CJ2 Genome sequencing and assembly.</title>
        <authorList>
            <person name="Huang L."/>
        </authorList>
    </citation>
    <scope>NUCLEOTIDE SEQUENCE</scope>
    <source>
        <strain evidence="6">CRI-CJ2</strain>
    </source>
</reference>
<evidence type="ECO:0000256" key="3">
    <source>
        <dbReference type="ARBA" id="ARBA00048679"/>
    </source>
</evidence>
<evidence type="ECO:0000259" key="5">
    <source>
        <dbReference type="Pfam" id="PF17667"/>
    </source>
</evidence>
<feature type="compositionally biased region" description="Polar residues" evidence="4">
    <location>
        <begin position="318"/>
        <end position="331"/>
    </location>
</feature>
<gene>
    <name evidence="6" type="ORF">KVT40_008961</name>
</gene>
<dbReference type="Proteomes" id="UP000809789">
    <property type="component" value="Unassembled WGS sequence"/>
</dbReference>
<evidence type="ECO:0000256" key="1">
    <source>
        <dbReference type="ARBA" id="ARBA00012513"/>
    </source>
</evidence>
<feature type="domain" description="Fungal-type protein kinase" evidence="5">
    <location>
        <begin position="91"/>
        <end position="457"/>
    </location>
</feature>
<name>A0A8K0P9Y8_9PEZI</name>
<organism evidence="6 7">
    <name type="scientific">Elsinoe batatas</name>
    <dbReference type="NCBI Taxonomy" id="2601811"/>
    <lineage>
        <taxon>Eukaryota</taxon>
        <taxon>Fungi</taxon>
        <taxon>Dikarya</taxon>
        <taxon>Ascomycota</taxon>
        <taxon>Pezizomycotina</taxon>
        <taxon>Dothideomycetes</taxon>
        <taxon>Dothideomycetidae</taxon>
        <taxon>Myriangiales</taxon>
        <taxon>Elsinoaceae</taxon>
        <taxon>Elsinoe</taxon>
    </lineage>
</organism>
<feature type="region of interest" description="Disordered" evidence="4">
    <location>
        <begin position="309"/>
        <end position="332"/>
    </location>
</feature>
<comment type="caution">
    <text evidence="6">The sequence shown here is derived from an EMBL/GenBank/DDBJ whole genome shotgun (WGS) entry which is preliminary data.</text>
</comment>